<dbReference type="AlphaFoldDB" id="A0ABD1YID0"/>
<evidence type="ECO:0000256" key="1">
    <source>
        <dbReference type="SAM" id="MobiDB-lite"/>
    </source>
</evidence>
<protein>
    <submittedName>
        <fullName evidence="2">Uncharacterized protein</fullName>
    </submittedName>
</protein>
<comment type="caution">
    <text evidence="2">The sequence shown here is derived from an EMBL/GenBank/DDBJ whole genome shotgun (WGS) entry which is preliminary data.</text>
</comment>
<name>A0ABD1YID0_9MARC</name>
<accession>A0ABD1YID0</accession>
<evidence type="ECO:0000313" key="3">
    <source>
        <dbReference type="Proteomes" id="UP001605036"/>
    </source>
</evidence>
<dbReference type="EMBL" id="JBHFFA010000004">
    <property type="protein sequence ID" value="KAL2629442.1"/>
    <property type="molecule type" value="Genomic_DNA"/>
</dbReference>
<reference evidence="2 3" key="1">
    <citation type="submission" date="2024-09" db="EMBL/GenBank/DDBJ databases">
        <title>Chromosome-scale assembly of Riccia fluitans.</title>
        <authorList>
            <person name="Paukszto L."/>
            <person name="Sawicki J."/>
            <person name="Karawczyk K."/>
            <person name="Piernik-Szablinska J."/>
            <person name="Szczecinska M."/>
            <person name="Mazdziarz M."/>
        </authorList>
    </citation>
    <scope>NUCLEOTIDE SEQUENCE [LARGE SCALE GENOMIC DNA]</scope>
    <source>
        <strain evidence="2">Rf_01</strain>
        <tissue evidence="2">Aerial parts of the thallus</tissue>
    </source>
</reference>
<feature type="region of interest" description="Disordered" evidence="1">
    <location>
        <begin position="1"/>
        <end position="66"/>
    </location>
</feature>
<feature type="compositionally biased region" description="Low complexity" evidence="1">
    <location>
        <begin position="23"/>
        <end position="36"/>
    </location>
</feature>
<feature type="compositionally biased region" description="Low complexity" evidence="1">
    <location>
        <begin position="44"/>
        <end position="53"/>
    </location>
</feature>
<gene>
    <name evidence="2" type="ORF">R1flu_014128</name>
</gene>
<proteinExistence type="predicted"/>
<keyword evidence="3" id="KW-1185">Reference proteome</keyword>
<organism evidence="2 3">
    <name type="scientific">Riccia fluitans</name>
    <dbReference type="NCBI Taxonomy" id="41844"/>
    <lineage>
        <taxon>Eukaryota</taxon>
        <taxon>Viridiplantae</taxon>
        <taxon>Streptophyta</taxon>
        <taxon>Embryophyta</taxon>
        <taxon>Marchantiophyta</taxon>
        <taxon>Marchantiopsida</taxon>
        <taxon>Marchantiidae</taxon>
        <taxon>Marchantiales</taxon>
        <taxon>Ricciaceae</taxon>
        <taxon>Riccia</taxon>
    </lineage>
</organism>
<dbReference type="Proteomes" id="UP001605036">
    <property type="component" value="Unassembled WGS sequence"/>
</dbReference>
<sequence>MEAEGGVTEPKARNMEAEEGVMEAEGGVPEPEAGNMEGEEGVMEVEGGVSEPEAGNMEGEEGVTEVEGRVTEVVAGNMEVEGGVTEPHLEEAADCEGGLTEAREVAREMECVAGNNIVHQLRSIMSSFLCPAIHVPSEGSELNTSIGMHV</sequence>
<evidence type="ECO:0000313" key="2">
    <source>
        <dbReference type="EMBL" id="KAL2629442.1"/>
    </source>
</evidence>